<dbReference type="AlphaFoldDB" id="A0A1C3NRX2"/>
<evidence type="ECO:0000313" key="1">
    <source>
        <dbReference type="EMBL" id="SBV53149.1"/>
    </source>
</evidence>
<dbReference type="EMBL" id="FLTX01000079">
    <property type="protein sequence ID" value="SBV53149.1"/>
    <property type="molecule type" value="Genomic_DNA"/>
</dbReference>
<accession>A0A1C3NRX2</accession>
<organism evidence="1 2">
    <name type="scientific">Xanthomonas bromi</name>
    <dbReference type="NCBI Taxonomy" id="56449"/>
    <lineage>
        <taxon>Bacteria</taxon>
        <taxon>Pseudomonadati</taxon>
        <taxon>Pseudomonadota</taxon>
        <taxon>Gammaproteobacteria</taxon>
        <taxon>Lysobacterales</taxon>
        <taxon>Lysobacteraceae</taxon>
        <taxon>Xanthomonas</taxon>
    </lineage>
</organism>
<gene>
    <name evidence="1" type="ORF">XBLMG947_3955</name>
</gene>
<dbReference type="STRING" id="56449.XBLMG947_3955"/>
<dbReference type="Proteomes" id="UP000092503">
    <property type="component" value="Unassembled WGS sequence"/>
</dbReference>
<name>A0A1C3NRX2_9XANT</name>
<evidence type="ECO:0000313" key="2">
    <source>
        <dbReference type="Proteomes" id="UP000092503"/>
    </source>
</evidence>
<proteinExistence type="predicted"/>
<reference evidence="1 2" key="1">
    <citation type="submission" date="2016-06" db="EMBL/GenBank/DDBJ databases">
        <authorList>
            <person name="Kjaerup R.B."/>
            <person name="Dalgaard T.S."/>
            <person name="Juul-Madsen H.R."/>
        </authorList>
    </citation>
    <scope>NUCLEOTIDE SEQUENCE [LARGE SCALE GENOMIC DNA]</scope>
    <source>
        <strain evidence="1">LMG947</strain>
    </source>
</reference>
<sequence length="60" mass="6941">MEREHTVQVWNQPQQITVYQKSKSVWIAVGTYMGERVDVKGRTESQAIGSWREAARYRGG</sequence>
<protein>
    <submittedName>
        <fullName evidence="1">Uncharacterized protein</fullName>
    </submittedName>
</protein>